<comment type="caution">
    <text evidence="2">The sequence shown here is derived from an EMBL/GenBank/DDBJ whole genome shotgun (WGS) entry which is preliminary data.</text>
</comment>
<reference evidence="2" key="1">
    <citation type="submission" date="2021-06" db="EMBL/GenBank/DDBJ databases">
        <authorList>
            <person name="Hodson N. C."/>
            <person name="Mongue J. A."/>
            <person name="Jaron S. K."/>
        </authorList>
    </citation>
    <scope>NUCLEOTIDE SEQUENCE</scope>
</reference>
<feature type="transmembrane region" description="Helical" evidence="1">
    <location>
        <begin position="6"/>
        <end position="26"/>
    </location>
</feature>
<keyword evidence="3" id="KW-1185">Reference proteome</keyword>
<name>A0A8J2PNR1_9HEXA</name>
<proteinExistence type="predicted"/>
<accession>A0A8J2PNR1</accession>
<evidence type="ECO:0000313" key="3">
    <source>
        <dbReference type="Proteomes" id="UP000708208"/>
    </source>
</evidence>
<organism evidence="2 3">
    <name type="scientific">Allacma fusca</name>
    <dbReference type="NCBI Taxonomy" id="39272"/>
    <lineage>
        <taxon>Eukaryota</taxon>
        <taxon>Metazoa</taxon>
        <taxon>Ecdysozoa</taxon>
        <taxon>Arthropoda</taxon>
        <taxon>Hexapoda</taxon>
        <taxon>Collembola</taxon>
        <taxon>Symphypleona</taxon>
        <taxon>Sminthuridae</taxon>
        <taxon>Allacma</taxon>
    </lineage>
</organism>
<keyword evidence="1" id="KW-0472">Membrane</keyword>
<dbReference type="Proteomes" id="UP000708208">
    <property type="component" value="Unassembled WGS sequence"/>
</dbReference>
<sequence>MALVANMVFAYWSVIGFPVFEAILLLKMAQVYEDSVNLIAQWKRVLPFKDRIFSGLVPTPFKVGGTVKKTSPLIFIMLTSKLANSLMLTSSKQH</sequence>
<evidence type="ECO:0000313" key="2">
    <source>
        <dbReference type="EMBL" id="CAG7821515.1"/>
    </source>
</evidence>
<keyword evidence="1" id="KW-1133">Transmembrane helix</keyword>
<gene>
    <name evidence="2" type="ORF">AFUS01_LOCUS31847</name>
</gene>
<keyword evidence="1" id="KW-0812">Transmembrane</keyword>
<protein>
    <submittedName>
        <fullName evidence="2">Uncharacterized protein</fullName>
    </submittedName>
</protein>
<dbReference type="EMBL" id="CAJVCH010513503">
    <property type="protein sequence ID" value="CAG7821515.1"/>
    <property type="molecule type" value="Genomic_DNA"/>
</dbReference>
<evidence type="ECO:0000256" key="1">
    <source>
        <dbReference type="SAM" id="Phobius"/>
    </source>
</evidence>
<dbReference type="AlphaFoldDB" id="A0A8J2PNR1"/>